<reference evidence="2 3" key="1">
    <citation type="submission" date="2024-02" db="EMBL/GenBank/DDBJ databases">
        <authorList>
            <person name="Vignale AGUSTIN F."/>
            <person name="Sosa J E."/>
            <person name="Modenutti C."/>
        </authorList>
    </citation>
    <scope>NUCLEOTIDE SEQUENCE [LARGE SCALE GENOMIC DNA]</scope>
</reference>
<evidence type="ECO:0000313" key="3">
    <source>
        <dbReference type="Proteomes" id="UP001642360"/>
    </source>
</evidence>
<organism evidence="2 3">
    <name type="scientific">Ilex paraguariensis</name>
    <name type="common">yerba mate</name>
    <dbReference type="NCBI Taxonomy" id="185542"/>
    <lineage>
        <taxon>Eukaryota</taxon>
        <taxon>Viridiplantae</taxon>
        <taxon>Streptophyta</taxon>
        <taxon>Embryophyta</taxon>
        <taxon>Tracheophyta</taxon>
        <taxon>Spermatophyta</taxon>
        <taxon>Magnoliopsida</taxon>
        <taxon>eudicotyledons</taxon>
        <taxon>Gunneridae</taxon>
        <taxon>Pentapetalae</taxon>
        <taxon>asterids</taxon>
        <taxon>campanulids</taxon>
        <taxon>Aquifoliales</taxon>
        <taxon>Aquifoliaceae</taxon>
        <taxon>Ilex</taxon>
    </lineage>
</organism>
<dbReference type="AlphaFoldDB" id="A0ABC8QV64"/>
<protein>
    <recommendedName>
        <fullName evidence="1">SNF2 N-terminal domain-containing protein</fullName>
    </recommendedName>
</protein>
<dbReference type="Gene3D" id="3.40.50.10810">
    <property type="entry name" value="Tandem AAA-ATPase domain"/>
    <property type="match status" value="1"/>
</dbReference>
<evidence type="ECO:0000259" key="1">
    <source>
        <dbReference type="Pfam" id="PF00176"/>
    </source>
</evidence>
<dbReference type="PANTHER" id="PTHR10799">
    <property type="entry name" value="SNF2/RAD54 HELICASE FAMILY"/>
    <property type="match status" value="1"/>
</dbReference>
<name>A0ABC8QV64_9AQUA</name>
<gene>
    <name evidence="2" type="ORF">ILEXP_LOCUS2193</name>
</gene>
<dbReference type="InterPro" id="IPR038718">
    <property type="entry name" value="SNF2-like_sf"/>
</dbReference>
<dbReference type="EMBL" id="CAUOFW020000697">
    <property type="protein sequence ID" value="CAK9135255.1"/>
    <property type="molecule type" value="Genomic_DNA"/>
</dbReference>
<sequence length="102" mass="11285">MGLGKAIQTIGFFAHLKGKGLDGPYLVIATLSTLSNWVNEVSRFVPSVNAIIYHGNKKERDEIRGKHMSRTIGPDFPIVITSYEALVVTLLARAWKEQSDLS</sequence>
<evidence type="ECO:0000313" key="2">
    <source>
        <dbReference type="EMBL" id="CAK9135255.1"/>
    </source>
</evidence>
<comment type="caution">
    <text evidence="2">The sequence shown here is derived from an EMBL/GenBank/DDBJ whole genome shotgun (WGS) entry which is preliminary data.</text>
</comment>
<feature type="domain" description="SNF2 N-terminal" evidence="1">
    <location>
        <begin position="1"/>
        <end position="86"/>
    </location>
</feature>
<dbReference type="SUPFAM" id="SSF52540">
    <property type="entry name" value="P-loop containing nucleoside triphosphate hydrolases"/>
    <property type="match status" value="1"/>
</dbReference>
<proteinExistence type="predicted"/>
<dbReference type="Pfam" id="PF00176">
    <property type="entry name" value="SNF2-rel_dom"/>
    <property type="match status" value="1"/>
</dbReference>
<dbReference type="InterPro" id="IPR027417">
    <property type="entry name" value="P-loop_NTPase"/>
</dbReference>
<keyword evidence="3" id="KW-1185">Reference proteome</keyword>
<dbReference type="InterPro" id="IPR000330">
    <property type="entry name" value="SNF2_N"/>
</dbReference>
<accession>A0ABC8QV64</accession>
<dbReference type="Proteomes" id="UP001642360">
    <property type="component" value="Unassembled WGS sequence"/>
</dbReference>